<dbReference type="InterPro" id="IPR036445">
    <property type="entry name" value="GPCR_2_extracell_dom_sf"/>
</dbReference>
<feature type="transmembrane region" description="Helical" evidence="6">
    <location>
        <begin position="965"/>
        <end position="988"/>
    </location>
</feature>
<dbReference type="InterPro" id="IPR053066">
    <property type="entry name" value="ADGR_G7"/>
</dbReference>
<feature type="signal peptide" evidence="7">
    <location>
        <begin position="1"/>
        <end position="18"/>
    </location>
</feature>
<gene>
    <name evidence="8" type="primary">ADGRG2</name>
    <name evidence="8" type="ORF">BLAG_LOCUS1080</name>
</gene>
<accession>A0A8J9YIR9</accession>
<dbReference type="Gene3D" id="4.10.1240.10">
    <property type="entry name" value="GPCR, family 2, extracellular hormone receptor domain"/>
    <property type="match status" value="1"/>
</dbReference>
<dbReference type="InterPro" id="IPR000203">
    <property type="entry name" value="GPS"/>
</dbReference>
<dbReference type="OrthoDB" id="10037534at2759"/>
<name>A0A8J9YIR9_BRALA</name>
<protein>
    <submittedName>
        <fullName evidence="8">ADGRG2 protein</fullName>
    </submittedName>
</protein>
<evidence type="ECO:0000256" key="7">
    <source>
        <dbReference type="SAM" id="SignalP"/>
    </source>
</evidence>
<dbReference type="GO" id="GO:0016020">
    <property type="term" value="C:membrane"/>
    <property type="evidence" value="ECO:0007669"/>
    <property type="project" value="UniProtKB-SubCell"/>
</dbReference>
<feature type="transmembrane region" description="Helical" evidence="6">
    <location>
        <begin position="922"/>
        <end position="945"/>
    </location>
</feature>
<feature type="transmembrane region" description="Helical" evidence="6">
    <location>
        <begin position="822"/>
        <end position="845"/>
    </location>
</feature>
<dbReference type="Proteomes" id="UP000838412">
    <property type="component" value="Chromosome 1"/>
</dbReference>
<dbReference type="CDD" id="cd15040">
    <property type="entry name" value="7tmB2_Adhesion"/>
    <property type="match status" value="1"/>
</dbReference>
<dbReference type="Gene3D" id="2.60.220.50">
    <property type="match status" value="1"/>
</dbReference>
<feature type="region of interest" description="Disordered" evidence="5">
    <location>
        <begin position="1126"/>
        <end position="1158"/>
    </location>
</feature>
<dbReference type="Pfam" id="PF00002">
    <property type="entry name" value="7tm_2"/>
    <property type="match status" value="1"/>
</dbReference>
<dbReference type="PANTHER" id="PTHR47767:SF2">
    <property type="entry name" value="GPS DOMAIN-CONTAINING PROTEIN"/>
    <property type="match status" value="1"/>
</dbReference>
<evidence type="ECO:0000256" key="6">
    <source>
        <dbReference type="SAM" id="Phobius"/>
    </source>
</evidence>
<feature type="transmembrane region" description="Helical" evidence="6">
    <location>
        <begin position="890"/>
        <end position="910"/>
    </location>
</feature>
<evidence type="ECO:0000256" key="4">
    <source>
        <dbReference type="ARBA" id="ARBA00023136"/>
    </source>
</evidence>
<proteinExistence type="predicted"/>
<organism evidence="8 9">
    <name type="scientific">Branchiostoma lanceolatum</name>
    <name type="common">Common lancelet</name>
    <name type="synonym">Amphioxus lanceolatum</name>
    <dbReference type="NCBI Taxonomy" id="7740"/>
    <lineage>
        <taxon>Eukaryota</taxon>
        <taxon>Metazoa</taxon>
        <taxon>Chordata</taxon>
        <taxon>Cephalochordata</taxon>
        <taxon>Leptocardii</taxon>
        <taxon>Amphioxiformes</taxon>
        <taxon>Branchiostomatidae</taxon>
        <taxon>Branchiostoma</taxon>
    </lineage>
</organism>
<dbReference type="InterPro" id="IPR000832">
    <property type="entry name" value="GPCR_2_secretin-like"/>
</dbReference>
<keyword evidence="9" id="KW-1185">Reference proteome</keyword>
<evidence type="ECO:0000256" key="1">
    <source>
        <dbReference type="ARBA" id="ARBA00004141"/>
    </source>
</evidence>
<evidence type="ECO:0000256" key="2">
    <source>
        <dbReference type="ARBA" id="ARBA00022692"/>
    </source>
</evidence>
<feature type="chain" id="PRO_5035465808" evidence="7">
    <location>
        <begin position="19"/>
        <end position="1224"/>
    </location>
</feature>
<feature type="compositionally biased region" description="Polar residues" evidence="5">
    <location>
        <begin position="402"/>
        <end position="418"/>
    </location>
</feature>
<dbReference type="EMBL" id="OV696686">
    <property type="protein sequence ID" value="CAH1230541.1"/>
    <property type="molecule type" value="Genomic_DNA"/>
</dbReference>
<keyword evidence="4 6" id="KW-0472">Membrane</keyword>
<feature type="transmembrane region" description="Helical" evidence="6">
    <location>
        <begin position="1014"/>
        <end position="1033"/>
    </location>
</feature>
<feature type="compositionally biased region" description="Acidic residues" evidence="5">
    <location>
        <begin position="1132"/>
        <end position="1141"/>
    </location>
</feature>
<dbReference type="GO" id="GO:0004930">
    <property type="term" value="F:G protein-coupled receptor activity"/>
    <property type="evidence" value="ECO:0007669"/>
    <property type="project" value="InterPro"/>
</dbReference>
<dbReference type="SUPFAM" id="SSF81321">
    <property type="entry name" value="Family A G protein-coupled receptor-like"/>
    <property type="match status" value="1"/>
</dbReference>
<dbReference type="PANTHER" id="PTHR47767">
    <property type="entry name" value="ADHESION G PROTEIN-COUPLED RECEPTOR G7"/>
    <property type="match status" value="1"/>
</dbReference>
<evidence type="ECO:0000256" key="3">
    <source>
        <dbReference type="ARBA" id="ARBA00022989"/>
    </source>
</evidence>
<keyword evidence="2 6" id="KW-0812">Transmembrane</keyword>
<dbReference type="Pfam" id="PF01825">
    <property type="entry name" value="GPS"/>
    <property type="match status" value="1"/>
</dbReference>
<feature type="transmembrane region" description="Helical" evidence="6">
    <location>
        <begin position="857"/>
        <end position="875"/>
    </location>
</feature>
<dbReference type="AlphaFoldDB" id="A0A8J9YIR9"/>
<evidence type="ECO:0000313" key="9">
    <source>
        <dbReference type="Proteomes" id="UP000838412"/>
    </source>
</evidence>
<evidence type="ECO:0000313" key="8">
    <source>
        <dbReference type="EMBL" id="CAH1230541.1"/>
    </source>
</evidence>
<comment type="subcellular location">
    <subcellularLocation>
        <location evidence="1">Membrane</location>
        <topology evidence="1">Multi-pass membrane protein</topology>
    </subcellularLocation>
</comment>
<feature type="transmembrane region" description="Helical" evidence="6">
    <location>
        <begin position="1039"/>
        <end position="1065"/>
    </location>
</feature>
<dbReference type="Gene3D" id="1.20.1070.10">
    <property type="entry name" value="Rhodopsin 7-helix transmembrane proteins"/>
    <property type="match status" value="1"/>
</dbReference>
<feature type="region of interest" description="Disordered" evidence="5">
    <location>
        <begin position="398"/>
        <end position="418"/>
    </location>
</feature>
<reference evidence="8" key="1">
    <citation type="submission" date="2022-01" db="EMBL/GenBank/DDBJ databases">
        <authorList>
            <person name="Braso-Vives M."/>
        </authorList>
    </citation>
    <scope>NUCLEOTIDE SEQUENCE</scope>
</reference>
<sequence length="1224" mass="136797">MLVVRTFFFLFVLRFSDGRSLDDSLGISPWLLAASETLSETDAGSGEEDVDLGSGNDVNLNLKSTEPPPIKDATFAVNPVLQHTCRREEADGYLWPETAAPGLAEVPCIGEEADAGRVATRECGIVEMPEYGYSVAFWRGPDCSKCRVCKPATKSCKGESSYDMDWEDTPIGEVVEKPCDERLGLRGSSVKRRCVEYPPLSMAVWEVPDMTECVSAFANSTIFQTTLLEQYFTMYLNSTVQWMKRNVCPPETTFIEENRKGIFRWPLTLAGFPALADCPYGSILPSARLIRDLILDISLGVFQHQEIPVEKYNGTSLTDNFLNTLWTSSMDNFVESDVYKEGKEFFEKIFNKTGEGANDRKRQRRSEKATERIVVRRPEIRPRHLDHFGTSDYGGNAAVDSFNHSETTNQTQEPPSRNKVTWENFANVLLHLELLLRRASRKCVQNEDGSVSWTEPMTWMCRSKDSAPFEDLYKILSDSARVEAFISSVEHVTGDLGNFRTPDVELTLNMFETAHKVDQVYSPEIASTLIETISSLVGSSPGTLSLEETHRLLLLINTIVDDAMTDNMTSYSVVTDNVVVNIEKVEPQAFPGMTFVSLHGPSNLTNYTDHGGSGNLSLRNHTFQTIPGDLQETVRQIDISVLSELIYIPHAVFDDADVRAALDANCSWHHHSHNLRAIQFVLYENDRLFPSDINGQNDLQNGTNSTENHEGLLKEDQHQLTIGSRVLASKIQGRCVKNLTEPVVIILKHKMKGRTPKCVFWDFGAAGGAGAWSTEGCWVHQTVDDVTECHCNHLTNFALIMDIADQFGAGPLPAEHRTALNWISWLGCGLSMAGLIGTLVSLLFVRSLRQLKTTPCHVNLSAAMLLAMVSLQVGVKQTDSRLACGVQAALIQYFLLVSLAWMAVEALLMYQNLVKVVLRPPRFFFCRSCVTAWVVPAIVVTASVFLRWDSYGADDRCWISDTAVFFATFFVPSMIIVVFNSVIFGLVIRSLMVRKVPGDGFATRRRDRVREARSAIGLMVLLGLTYLFGSFTVGDARLVFQYIFAITNSIQGFLIFLFFAVIPLYRQRTSKKNRSDLHSKMPSRGQSKMSVMSLDVSSRLRRSSSQSTVESFTEDCEAVRRKVGTLPAVKEVDEEPPETDDDGRTSTDILDETRTTEERESQRFSASAMTETLKNDDQSNPTFLPSSHGYCTRGRVFGHGFLRRAHVSTSESEVDLTLWDGEQC</sequence>
<dbReference type="SMART" id="SM00303">
    <property type="entry name" value="GPS"/>
    <property type="match status" value="1"/>
</dbReference>
<evidence type="ECO:0000256" key="5">
    <source>
        <dbReference type="SAM" id="MobiDB-lite"/>
    </source>
</evidence>
<keyword evidence="3 6" id="KW-1133">Transmembrane helix</keyword>
<keyword evidence="7" id="KW-0732">Signal</keyword>
<dbReference type="PRINTS" id="PR00249">
    <property type="entry name" value="GPCRSECRETIN"/>
</dbReference>
<dbReference type="InterPro" id="IPR046338">
    <property type="entry name" value="GAIN_dom_sf"/>
</dbReference>